<evidence type="ECO:0000256" key="8">
    <source>
        <dbReference type="ARBA" id="ARBA00023136"/>
    </source>
</evidence>
<dbReference type="InterPro" id="IPR050348">
    <property type="entry name" value="Protein-Tyr_Phosphatase"/>
</dbReference>
<dbReference type="PANTHER" id="PTHR19134:SF553">
    <property type="entry name" value="TYROSINE-PROTEIN PHOSPHATASE 10D-RELATED"/>
    <property type="match status" value="1"/>
</dbReference>
<evidence type="ECO:0000313" key="17">
    <source>
        <dbReference type="Proteomes" id="UP000820818"/>
    </source>
</evidence>
<dbReference type="Gene3D" id="3.90.190.10">
    <property type="entry name" value="Protein tyrosine phosphatase superfamily"/>
    <property type="match status" value="2"/>
</dbReference>
<evidence type="ECO:0000256" key="9">
    <source>
        <dbReference type="ARBA" id="ARBA00023180"/>
    </source>
</evidence>
<dbReference type="CDD" id="cd00063">
    <property type="entry name" value="FN3"/>
    <property type="match status" value="1"/>
</dbReference>
<keyword evidence="4 13" id="KW-0732">Signal</keyword>
<sequence>MLVAYAVIALFILNCTFCANGNELFPTLPLLPHGGAIVTNYSGITASIWNGLEDNALKFPTTDLFVDDQSSISDNVRESPMSRVWKIERYYSEATTSSAEESPSYLTNSPLSKGKSGFEQTSLLDQTTTTTDIAFWTTLSTTLSVNDSPERSTANNDISSESTLTENLTYPTTSIARADLTTRTTPFQSSYEMSTTIITPGTIPTTTSPICPCKFMKLTLGSTQVGSSWFAVPFNSTTSSTLCVHSNLTGLNVTLDGPFDKEELPAELQTCSPSIDCLNGTDHSFLFNSTLCCKGDIVVRQCSNYTFTMIPQYSSCTGNPVNTSIFTLPGPDAAPKQVEVLQTGSNWVVVSWQDLKFCEGTITSYLMRFDSFSPGGGNNPKIIRVPLECTNRSSTGMTVFDSKICPELLVLDACSIYSVVIEVEVFGSYKSQPSEKAMLSTKPPEYLQTHIDEPVESGSDWLAFRWNLSVPQCQMATTGFQFNLINVRGNNSTLFECNTTAQNTPDSKFFFNTSLADCDQRIIVPPCSDYHVAVIPKIFDTFYNEYRDNATGRTTCETITALVLSMITGSDWISFNWTTSVPGCREVLTGFWLSVAPSIVKSKKDDLQFIPMKDCYCNLKNDEAIMFNTSFSCANNWISPGIYPCSHYEIYIIPQFFDSLNGSANPTVPTETYPGDSITPVTQNIVAGKDWISFEWQASEETCRKDVTGLWITMDSIPSNQTALDKSLQFFCPTDSNDGTFISFNTSSKCLQQILFPCNYYIFEIELDIKVPVGRTSLVNRTTTPGQDATVFINAQDSGTNWITFEWQSSVRECQKFITEYHLNITDVSNGVSQLKTLSRSCSTNPFTIGFNSSLPCAGFDISPCSNYLVSLVPRFHIGTSIITGISAVVQVGSKSGNWGEIEQPIVAAQSTNSLTLTWFEPTCRATANLVYYNVTVLPNWNLTTHVSKTFLKIRPECLDKLSNGQVSMTLNESVCDRGYKFDSCAPYIIKILPVYQLPSANENLLGWETRTQTLPLQNEASVNNLTVQDIGTRWITVSWPIPTCHLPISVWNLTELSSKSSAILPPDCPTYVNATHLTLNISDTILCRNGDRSINFEVPFIPCTNYTLGMHVKYPNLDIQSGSNDIVSATTEIELPGVVSNLTWSGTNTSVSLEWDVPKSNPQCVKGYRVLWNDKETLTTETHALLDSLRPCTRILASVNVLPSSTSDLLESETRVLVHTDVVDPAPVQSEVNVSSLDNEWTRNVSWLKPEIDDYFNGCCVQRDCLGKNSTWILLNNGFEKERLYDISIATFCNFTGETSVSDPTSHAFTWDAASGMINTTALVCGIIFPILALAIFYGAVQRRKSQNTMLNPSFTLDQDKPTSVNKTPRAMNGRKRILVNELRRTIEWLEADSNYELSKEFESIKSMSSDKPSCSVAKLPENQAKNRYCDILPYDHTRVKLTSVLRTPPQSDYINASFISGYVGKRVYIATQGPKPSTVEDFWLMCFEQDVKLIVALTLLEERGRVKCAQYWPSSTSCEYGNMYVELLNEVRDSSFTVRDFLITQTFNGEFSTPKFTRQMHYTEWPDFGCPENPEQLINFIHAMRAESISLYNTYRIACPIVVHCSAGVGRTGTLIALDILMEQARRKKIIDVFGTVLKLRQDRDRMVQNEEQYLFLYRCIESYCRNELQLKDRWSLNSSDYQSADSIALTPLSFFQKDRVIAYGELINTLEANNTHAFFPDEKSTSKIDQLTSKPTSPMTTSLTKSSTFIIKSSSQMSTRKVVSTVEVTSKASPSTTSRLTTIRSTESTSTVPIEIRNFTAYWQTDEDDGDYITVFWFEDNYENQQKGWKLVLSRGAEMQTVVINYNCSWQESSGQHQVKLEKLLPTRYFFTCGDGGQDENAELNIETCFSYEFSLVPLDGKSHLTKTTELTPFVKWPSKIESSYDVDKSSLMIRWEPSPENLNCNLKYRYNLNVDKLGSITETIDDKRIEFKVGHCTNYSIAVWSIGVDDSNEIISTQPARHTGRTDTQGFEIKDMKTNVKAINQTCLIVKWSLNRNFRQFINCDVSFRIHLDPPSEVGEHVWVLKYDKQIQEEMVCQLRPSTEYKVLIEIMDNQEEIQRGPQLYSSSASVQTPSTYDAVTVGLIVVSCILIVMLICVTLYCFRSWVSRRGQASQVAQQNLRLKSSFLGNMNRRRAHPVKVRNLETVTQRLCSLAGHLLEMEFQDLTILSDARRPKEAPIALLSTNTIKNRYINILPYEHTRVPLSLLPNSPDSDYINASYVLGFNGPKEYIATQGPKTCTIGDFWRMIWEQNVHIIIMVTGLEERGKPKCDRYWPEDAETPLVCDSLSISQLDEMDFENYTVRSLEIKLSEKSRTVKQAYLKGWPDFGVPECPEILIRFVEVIRILVNETPSSSNQPIVVHCSAGVGRTGTFIAVDWLMQAARVQKEIDIFSTVLRMRECRINMVQSEEQYEYVYRCMSHFVTTRLFSSGNIEDTSDTDAENLLTNGNKQLLNEVA</sequence>
<dbReference type="PRINTS" id="PR00700">
    <property type="entry name" value="PRTYPHPHTASE"/>
</dbReference>
<evidence type="ECO:0000313" key="16">
    <source>
        <dbReference type="EMBL" id="KAI9555380.1"/>
    </source>
</evidence>
<dbReference type="Pfam" id="PF00102">
    <property type="entry name" value="Y_phosphatase"/>
    <property type="match status" value="2"/>
</dbReference>
<accession>A0AAD5L4Y7</accession>
<feature type="domain" description="Tyrosine specific protein phosphatases" evidence="15">
    <location>
        <begin position="2382"/>
        <end position="2457"/>
    </location>
</feature>
<feature type="chain" id="PRO_5042070630" description="protein-tyrosine-phosphatase" evidence="13">
    <location>
        <begin position="19"/>
        <end position="2501"/>
    </location>
</feature>
<reference evidence="16 17" key="1">
    <citation type="submission" date="2022-05" db="EMBL/GenBank/DDBJ databases">
        <title>A multi-omics perspective on studying reproductive biology in Daphnia sinensis.</title>
        <authorList>
            <person name="Jia J."/>
        </authorList>
    </citation>
    <scope>NUCLEOTIDE SEQUENCE [LARGE SCALE GENOMIC DNA]</scope>
    <source>
        <strain evidence="16 17">WSL</strain>
    </source>
</reference>
<keyword evidence="17" id="KW-1185">Reference proteome</keyword>
<dbReference type="EC" id="3.1.3.48" evidence="2"/>
<dbReference type="InterPro" id="IPR003961">
    <property type="entry name" value="FN3_dom"/>
</dbReference>
<dbReference type="PROSITE" id="PS50055">
    <property type="entry name" value="TYR_PHOSPHATASE_PTP"/>
    <property type="match status" value="2"/>
</dbReference>
<dbReference type="GO" id="GO:0004725">
    <property type="term" value="F:protein tyrosine phosphatase activity"/>
    <property type="evidence" value="ECO:0007669"/>
    <property type="project" value="UniProtKB-EC"/>
</dbReference>
<dbReference type="InterPro" id="IPR029021">
    <property type="entry name" value="Prot-tyrosine_phosphatase-like"/>
</dbReference>
<comment type="catalytic activity">
    <reaction evidence="10">
        <text>O-phospho-L-tyrosyl-[protein] + H2O = L-tyrosyl-[protein] + phosphate</text>
        <dbReference type="Rhea" id="RHEA:10684"/>
        <dbReference type="Rhea" id="RHEA-COMP:10136"/>
        <dbReference type="Rhea" id="RHEA-COMP:20101"/>
        <dbReference type="ChEBI" id="CHEBI:15377"/>
        <dbReference type="ChEBI" id="CHEBI:43474"/>
        <dbReference type="ChEBI" id="CHEBI:46858"/>
        <dbReference type="ChEBI" id="CHEBI:61978"/>
        <dbReference type="EC" id="3.1.3.48"/>
    </reaction>
</comment>
<feature type="domain" description="Tyrosine-protein phosphatase" evidence="14">
    <location>
        <begin position="1399"/>
        <end position="1666"/>
    </location>
</feature>
<dbReference type="InterPro" id="IPR000242">
    <property type="entry name" value="PTP_cat"/>
</dbReference>
<feature type="signal peptide" evidence="13">
    <location>
        <begin position="1"/>
        <end position="18"/>
    </location>
</feature>
<gene>
    <name evidence="16" type="ORF">GHT06_017895</name>
</gene>
<evidence type="ECO:0000259" key="15">
    <source>
        <dbReference type="PROSITE" id="PS50056"/>
    </source>
</evidence>
<keyword evidence="7 12" id="KW-1133">Transmembrane helix</keyword>
<evidence type="ECO:0000256" key="11">
    <source>
        <dbReference type="SAM" id="MobiDB-lite"/>
    </source>
</evidence>
<keyword evidence="8 12" id="KW-0472">Membrane</keyword>
<evidence type="ECO:0000256" key="10">
    <source>
        <dbReference type="ARBA" id="ARBA00051722"/>
    </source>
</evidence>
<evidence type="ECO:0000256" key="7">
    <source>
        <dbReference type="ARBA" id="ARBA00022989"/>
    </source>
</evidence>
<evidence type="ECO:0000256" key="12">
    <source>
        <dbReference type="SAM" id="Phobius"/>
    </source>
</evidence>
<evidence type="ECO:0000256" key="13">
    <source>
        <dbReference type="SAM" id="SignalP"/>
    </source>
</evidence>
<feature type="region of interest" description="Disordered" evidence="11">
    <location>
        <begin position="146"/>
        <end position="165"/>
    </location>
</feature>
<keyword evidence="6" id="KW-0904">Protein phosphatase</keyword>
<dbReference type="PROSITE" id="PS00383">
    <property type="entry name" value="TYR_PHOSPHATASE_1"/>
    <property type="match status" value="2"/>
</dbReference>
<dbReference type="SMART" id="SM00404">
    <property type="entry name" value="PTPc_motif"/>
    <property type="match status" value="2"/>
</dbReference>
<dbReference type="PANTHER" id="PTHR19134">
    <property type="entry name" value="RECEPTOR-TYPE TYROSINE-PROTEIN PHOSPHATASE"/>
    <property type="match status" value="1"/>
</dbReference>
<keyword evidence="3 12" id="KW-0812">Transmembrane</keyword>
<dbReference type="PROSITE" id="PS50056">
    <property type="entry name" value="TYR_PHOSPHATASE_2"/>
    <property type="match status" value="2"/>
</dbReference>
<dbReference type="FunFam" id="3.90.190.10:FF:000102">
    <property type="entry name" value="Receptor-type tyrosine-protein phosphatase"/>
    <property type="match status" value="1"/>
</dbReference>
<proteinExistence type="predicted"/>
<evidence type="ECO:0000256" key="3">
    <source>
        <dbReference type="ARBA" id="ARBA00022692"/>
    </source>
</evidence>
<keyword evidence="9" id="KW-0325">Glycoprotein</keyword>
<evidence type="ECO:0000256" key="2">
    <source>
        <dbReference type="ARBA" id="ARBA00013064"/>
    </source>
</evidence>
<comment type="caution">
    <text evidence="16">The sequence shown here is derived from an EMBL/GenBank/DDBJ whole genome shotgun (WGS) entry which is preliminary data.</text>
</comment>
<dbReference type="InterPro" id="IPR036116">
    <property type="entry name" value="FN3_sf"/>
</dbReference>
<dbReference type="FunFam" id="3.90.190.10:FF:000009">
    <property type="entry name" value="Receptor-type tyrosine-protein phosphatase beta"/>
    <property type="match status" value="1"/>
</dbReference>
<dbReference type="InterPro" id="IPR016130">
    <property type="entry name" value="Tyr_Pase_AS"/>
</dbReference>
<feature type="transmembrane region" description="Helical" evidence="12">
    <location>
        <begin position="1322"/>
        <end position="1342"/>
    </location>
</feature>
<dbReference type="EMBL" id="WJBH02000007">
    <property type="protein sequence ID" value="KAI9555380.1"/>
    <property type="molecule type" value="Genomic_DNA"/>
</dbReference>
<evidence type="ECO:0000256" key="4">
    <source>
        <dbReference type="ARBA" id="ARBA00022729"/>
    </source>
</evidence>
<dbReference type="SUPFAM" id="SSF52799">
    <property type="entry name" value="(Phosphotyrosine protein) phosphatases II"/>
    <property type="match status" value="2"/>
</dbReference>
<keyword evidence="5" id="KW-0378">Hydrolase</keyword>
<comment type="subcellular location">
    <subcellularLocation>
        <location evidence="1">Membrane</location>
        <topology evidence="1">Single-pass type I membrane protein</topology>
    </subcellularLocation>
</comment>
<dbReference type="GO" id="GO:0016020">
    <property type="term" value="C:membrane"/>
    <property type="evidence" value="ECO:0007669"/>
    <property type="project" value="UniProtKB-SubCell"/>
</dbReference>
<organism evidence="16 17">
    <name type="scientific">Daphnia sinensis</name>
    <dbReference type="NCBI Taxonomy" id="1820382"/>
    <lineage>
        <taxon>Eukaryota</taxon>
        <taxon>Metazoa</taxon>
        <taxon>Ecdysozoa</taxon>
        <taxon>Arthropoda</taxon>
        <taxon>Crustacea</taxon>
        <taxon>Branchiopoda</taxon>
        <taxon>Diplostraca</taxon>
        <taxon>Cladocera</taxon>
        <taxon>Anomopoda</taxon>
        <taxon>Daphniidae</taxon>
        <taxon>Daphnia</taxon>
        <taxon>Daphnia similis group</taxon>
    </lineage>
</organism>
<evidence type="ECO:0000256" key="6">
    <source>
        <dbReference type="ARBA" id="ARBA00022912"/>
    </source>
</evidence>
<feature type="domain" description="Tyrosine specific protein phosphatases" evidence="15">
    <location>
        <begin position="1577"/>
        <end position="1657"/>
    </location>
</feature>
<feature type="domain" description="Tyrosine-protein phosphatase" evidence="14">
    <location>
        <begin position="2203"/>
        <end position="2466"/>
    </location>
</feature>
<dbReference type="SUPFAM" id="SSF49265">
    <property type="entry name" value="Fibronectin type III"/>
    <property type="match status" value="1"/>
</dbReference>
<dbReference type="SMART" id="SM00194">
    <property type="entry name" value="PTPc"/>
    <property type="match status" value="2"/>
</dbReference>
<dbReference type="InterPro" id="IPR003595">
    <property type="entry name" value="Tyr_Pase_cat"/>
</dbReference>
<evidence type="ECO:0000259" key="14">
    <source>
        <dbReference type="PROSITE" id="PS50055"/>
    </source>
</evidence>
<protein>
    <recommendedName>
        <fullName evidence="2">protein-tyrosine-phosphatase</fullName>
        <ecNumber evidence="2">3.1.3.48</ecNumber>
    </recommendedName>
</protein>
<dbReference type="GO" id="GO:0048666">
    <property type="term" value="P:neuron development"/>
    <property type="evidence" value="ECO:0007669"/>
    <property type="project" value="UniProtKB-ARBA"/>
</dbReference>
<dbReference type="InterPro" id="IPR000387">
    <property type="entry name" value="Tyr_Pase_dom"/>
</dbReference>
<evidence type="ECO:0000256" key="5">
    <source>
        <dbReference type="ARBA" id="ARBA00022801"/>
    </source>
</evidence>
<evidence type="ECO:0000256" key="1">
    <source>
        <dbReference type="ARBA" id="ARBA00004479"/>
    </source>
</evidence>
<feature type="transmembrane region" description="Helical" evidence="12">
    <location>
        <begin position="2123"/>
        <end position="2145"/>
    </location>
</feature>
<name>A0AAD5L4Y7_9CRUS</name>
<dbReference type="Proteomes" id="UP000820818">
    <property type="component" value="Linkage Group LG7"/>
</dbReference>